<dbReference type="InterPro" id="IPR011051">
    <property type="entry name" value="RmlC_Cupin_sf"/>
</dbReference>
<sequence>MTNDTVQQRTIKRVWDVQAQQQSPNHKVAMVIDPTKPSDFDPFLILAEDWFGQGTFDIHPHRGQETVTYVIEGKLTHYDSNAGGGELGPGDVQWMTAGRGVVHKEDPAPGETVHSLQLWVNLPKEQKMTAPRYQNLRKVDMPVRLEDGAQVTVFSRSSGDVTSPTLNHVPVTMVEFNVEPGRSVRQNLPADYNGFIYILESTGRFGAEKVEARQGQAMLLDPVKREFERSEIEIEATTKLRALLYAGRPLHEPIVSYGPFVMNTKEQILEAIQDYQAGRFVN</sequence>
<organism evidence="6 7">
    <name type="scientific">Alicyclobacillus ferrooxydans</name>
    <dbReference type="NCBI Taxonomy" id="471514"/>
    <lineage>
        <taxon>Bacteria</taxon>
        <taxon>Bacillati</taxon>
        <taxon>Bacillota</taxon>
        <taxon>Bacilli</taxon>
        <taxon>Bacillales</taxon>
        <taxon>Alicyclobacillaceae</taxon>
        <taxon>Alicyclobacillus</taxon>
    </lineage>
</organism>
<dbReference type="InterPro" id="IPR003829">
    <property type="entry name" value="Pirin_N_dom"/>
</dbReference>
<accession>A0A0P9CF64</accession>
<dbReference type="RefSeq" id="WP_054968528.1">
    <property type="nucleotide sequence ID" value="NZ_LJCO01000033.1"/>
</dbReference>
<dbReference type="PIRSF" id="PIRSF006232">
    <property type="entry name" value="Pirin"/>
    <property type="match status" value="1"/>
</dbReference>
<dbReference type="PANTHER" id="PTHR13903">
    <property type="entry name" value="PIRIN-RELATED"/>
    <property type="match status" value="1"/>
</dbReference>
<feature type="domain" description="Pirin C-terminal" evidence="5">
    <location>
        <begin position="173"/>
        <end position="280"/>
    </location>
</feature>
<dbReference type="Proteomes" id="UP000050482">
    <property type="component" value="Unassembled WGS sequence"/>
</dbReference>
<evidence type="ECO:0000313" key="6">
    <source>
        <dbReference type="EMBL" id="KPV44435.1"/>
    </source>
</evidence>
<dbReference type="EMBL" id="LJCO01000033">
    <property type="protein sequence ID" value="KPV44435.1"/>
    <property type="molecule type" value="Genomic_DNA"/>
</dbReference>
<protein>
    <submittedName>
        <fullName evidence="6">Pirin</fullName>
    </submittedName>
</protein>
<evidence type="ECO:0000313" key="7">
    <source>
        <dbReference type="Proteomes" id="UP000050482"/>
    </source>
</evidence>
<keyword evidence="7" id="KW-1185">Reference proteome</keyword>
<dbReference type="OrthoDB" id="321327at2"/>
<feature type="binding site" evidence="2">
    <location>
        <position position="61"/>
    </location>
    <ligand>
        <name>Fe cation</name>
        <dbReference type="ChEBI" id="CHEBI:24875"/>
    </ligand>
</feature>
<comment type="similarity">
    <text evidence="1 3">Belongs to the pirin family.</text>
</comment>
<name>A0A0P9CF64_9BACL</name>
<evidence type="ECO:0000256" key="2">
    <source>
        <dbReference type="PIRSR" id="PIRSR006232-1"/>
    </source>
</evidence>
<feature type="binding site" evidence="2">
    <location>
        <position position="59"/>
    </location>
    <ligand>
        <name>Fe cation</name>
        <dbReference type="ChEBI" id="CHEBI:24875"/>
    </ligand>
</feature>
<dbReference type="AlphaFoldDB" id="A0A0P9CF64"/>
<evidence type="ECO:0000256" key="1">
    <source>
        <dbReference type="ARBA" id="ARBA00008416"/>
    </source>
</evidence>
<dbReference type="CDD" id="cd02247">
    <property type="entry name" value="cupin_pirin_C"/>
    <property type="match status" value="1"/>
</dbReference>
<dbReference type="SUPFAM" id="SSF51182">
    <property type="entry name" value="RmlC-like cupins"/>
    <property type="match status" value="1"/>
</dbReference>
<comment type="cofactor">
    <cofactor evidence="2">
        <name>Fe cation</name>
        <dbReference type="ChEBI" id="CHEBI:24875"/>
    </cofactor>
    <text evidence="2">Binds 1 Fe cation per subunit.</text>
</comment>
<gene>
    <name evidence="6" type="ORF">AN477_07425</name>
</gene>
<evidence type="ECO:0000259" key="4">
    <source>
        <dbReference type="Pfam" id="PF02678"/>
    </source>
</evidence>
<dbReference type="CDD" id="cd02909">
    <property type="entry name" value="cupin_pirin_N"/>
    <property type="match status" value="1"/>
</dbReference>
<dbReference type="Pfam" id="PF05726">
    <property type="entry name" value="Pirin_C"/>
    <property type="match status" value="1"/>
</dbReference>
<dbReference type="InterPro" id="IPR012093">
    <property type="entry name" value="Pirin"/>
</dbReference>
<dbReference type="InterPro" id="IPR008778">
    <property type="entry name" value="Pirin_C_dom"/>
</dbReference>
<comment type="caution">
    <text evidence="6">The sequence shown here is derived from an EMBL/GenBank/DDBJ whole genome shotgun (WGS) entry which is preliminary data.</text>
</comment>
<feature type="domain" description="Pirin N-terminal" evidence="4">
    <location>
        <begin position="36"/>
        <end position="120"/>
    </location>
</feature>
<keyword evidence="2" id="KW-0479">Metal-binding</keyword>
<dbReference type="PANTHER" id="PTHR13903:SF8">
    <property type="entry name" value="PIRIN"/>
    <property type="match status" value="1"/>
</dbReference>
<dbReference type="STRING" id="471514.AN477_07425"/>
<dbReference type="Gene3D" id="2.60.120.10">
    <property type="entry name" value="Jelly Rolls"/>
    <property type="match status" value="2"/>
</dbReference>
<dbReference type="InterPro" id="IPR014710">
    <property type="entry name" value="RmlC-like_jellyroll"/>
</dbReference>
<dbReference type="PATRIC" id="fig|471514.4.peg.3738"/>
<feature type="binding site" evidence="2">
    <location>
        <position position="105"/>
    </location>
    <ligand>
        <name>Fe cation</name>
        <dbReference type="ChEBI" id="CHEBI:24875"/>
    </ligand>
</feature>
<feature type="binding site" evidence="2">
    <location>
        <position position="103"/>
    </location>
    <ligand>
        <name>Fe cation</name>
        <dbReference type="ChEBI" id="CHEBI:24875"/>
    </ligand>
</feature>
<evidence type="ECO:0000256" key="3">
    <source>
        <dbReference type="RuleBase" id="RU003457"/>
    </source>
</evidence>
<reference evidence="6 7" key="1">
    <citation type="submission" date="2015-09" db="EMBL/GenBank/DDBJ databases">
        <title>Draft genome sequence of Alicyclobacillus ferrooxydans DSM 22381.</title>
        <authorList>
            <person name="Hemp J."/>
        </authorList>
    </citation>
    <scope>NUCLEOTIDE SEQUENCE [LARGE SCALE GENOMIC DNA]</scope>
    <source>
        <strain evidence="6 7">TC-34</strain>
    </source>
</reference>
<evidence type="ECO:0000259" key="5">
    <source>
        <dbReference type="Pfam" id="PF05726"/>
    </source>
</evidence>
<dbReference type="Pfam" id="PF02678">
    <property type="entry name" value="Pirin"/>
    <property type="match status" value="1"/>
</dbReference>
<dbReference type="GO" id="GO:0046872">
    <property type="term" value="F:metal ion binding"/>
    <property type="evidence" value="ECO:0007669"/>
    <property type="project" value="UniProtKB-KW"/>
</dbReference>
<proteinExistence type="inferred from homology"/>
<keyword evidence="2" id="KW-0408">Iron</keyword>